<dbReference type="GO" id="GO:0005777">
    <property type="term" value="C:peroxisome"/>
    <property type="evidence" value="ECO:0007669"/>
    <property type="project" value="TreeGrafter"/>
</dbReference>
<name>A0A5D3AXD8_9TREE</name>
<dbReference type="Proteomes" id="UP000322245">
    <property type="component" value="Unassembled WGS sequence"/>
</dbReference>
<keyword evidence="3" id="KW-1185">Reference proteome</keyword>
<protein>
    <recommendedName>
        <fullName evidence="1">DSBA-like thioredoxin domain-containing protein</fullName>
    </recommendedName>
</protein>
<dbReference type="Pfam" id="PF01323">
    <property type="entry name" value="DSBA"/>
    <property type="match status" value="1"/>
</dbReference>
<dbReference type="AlphaFoldDB" id="A0A5D3AXD8"/>
<dbReference type="InterPro" id="IPR051924">
    <property type="entry name" value="GST_Kappa/NadH"/>
</dbReference>
<evidence type="ECO:0000259" key="1">
    <source>
        <dbReference type="Pfam" id="PF01323"/>
    </source>
</evidence>
<feature type="domain" description="DSBA-like thioredoxin" evidence="1">
    <location>
        <begin position="38"/>
        <end position="249"/>
    </location>
</feature>
<dbReference type="GO" id="GO:0004602">
    <property type="term" value="F:glutathione peroxidase activity"/>
    <property type="evidence" value="ECO:0007669"/>
    <property type="project" value="TreeGrafter"/>
</dbReference>
<dbReference type="GO" id="GO:0005739">
    <property type="term" value="C:mitochondrion"/>
    <property type="evidence" value="ECO:0007669"/>
    <property type="project" value="TreeGrafter"/>
</dbReference>
<sequence>MHPFPLPASNISPAFFSRPNHRTMTFLTAPPPLADTITLELYYGVSSPWAFLGAPEIDRISKQYGLTIYLKPITVIVENGGIRLKARHEARQAYHALDLIRTAQFLQIPLKPSPKYYPQPPGGIELSAQAIIRIQRKFGVGAMEARQFSYQVQRCIWETEEGDHCDLEVLKMLGRKAGLEEGDVQELIVDRRGDARDEAVKEWNRNHVEAVEKGKSTHPFPCIFGTPNYVLNDEIFWGQDRLWMLEARVKELLEHGAKPLKYDL</sequence>
<dbReference type="PANTHER" id="PTHR42943">
    <property type="entry name" value="GLUTATHIONE S-TRANSFERASE KAPPA"/>
    <property type="match status" value="1"/>
</dbReference>
<reference evidence="2 3" key="1">
    <citation type="submission" date="2017-05" db="EMBL/GenBank/DDBJ databases">
        <title>The Genome Sequence of Tsuchiyaea wingfieldii DSM 27421.</title>
        <authorList>
            <person name="Cuomo C."/>
            <person name="Passer A."/>
            <person name="Billmyre B."/>
            <person name="Heitman J."/>
        </authorList>
    </citation>
    <scope>NUCLEOTIDE SEQUENCE [LARGE SCALE GENOMIC DNA]</scope>
    <source>
        <strain evidence="2 3">DSM 27421</strain>
    </source>
</reference>
<dbReference type="GO" id="GO:0004364">
    <property type="term" value="F:glutathione transferase activity"/>
    <property type="evidence" value="ECO:0007669"/>
    <property type="project" value="TreeGrafter"/>
</dbReference>
<dbReference type="EMBL" id="NIDF01000051">
    <property type="protein sequence ID" value="TYJ54881.1"/>
    <property type="molecule type" value="Genomic_DNA"/>
</dbReference>
<dbReference type="InterPro" id="IPR036249">
    <property type="entry name" value="Thioredoxin-like_sf"/>
</dbReference>
<accession>A0A5D3AXD8</accession>
<dbReference type="PANTHER" id="PTHR42943:SF2">
    <property type="entry name" value="GLUTATHIONE S-TRANSFERASE KAPPA 1"/>
    <property type="match status" value="1"/>
</dbReference>
<dbReference type="GO" id="GO:0006749">
    <property type="term" value="P:glutathione metabolic process"/>
    <property type="evidence" value="ECO:0007669"/>
    <property type="project" value="TreeGrafter"/>
</dbReference>
<comment type="caution">
    <text evidence="2">The sequence shown here is derived from an EMBL/GenBank/DDBJ whole genome shotgun (WGS) entry which is preliminary data.</text>
</comment>
<organism evidence="2 3">
    <name type="scientific">Cryptococcus floricola</name>
    <dbReference type="NCBI Taxonomy" id="2591691"/>
    <lineage>
        <taxon>Eukaryota</taxon>
        <taxon>Fungi</taxon>
        <taxon>Dikarya</taxon>
        <taxon>Basidiomycota</taxon>
        <taxon>Agaricomycotina</taxon>
        <taxon>Tremellomycetes</taxon>
        <taxon>Tremellales</taxon>
        <taxon>Cryptococcaceae</taxon>
        <taxon>Cryptococcus</taxon>
    </lineage>
</organism>
<dbReference type="InterPro" id="IPR001853">
    <property type="entry name" value="DSBA-like_thioredoxin_dom"/>
</dbReference>
<evidence type="ECO:0000313" key="2">
    <source>
        <dbReference type="EMBL" id="TYJ54881.1"/>
    </source>
</evidence>
<evidence type="ECO:0000313" key="3">
    <source>
        <dbReference type="Proteomes" id="UP000322245"/>
    </source>
</evidence>
<dbReference type="SUPFAM" id="SSF52833">
    <property type="entry name" value="Thioredoxin-like"/>
    <property type="match status" value="1"/>
</dbReference>
<dbReference type="Gene3D" id="3.40.30.10">
    <property type="entry name" value="Glutaredoxin"/>
    <property type="match status" value="1"/>
</dbReference>
<proteinExistence type="predicted"/>
<gene>
    <name evidence="2" type="ORF">B9479_004473</name>
</gene>